<feature type="compositionally biased region" description="Polar residues" evidence="1">
    <location>
        <begin position="214"/>
        <end position="225"/>
    </location>
</feature>
<gene>
    <name evidence="3" type="ORF">ACFO9E_10295</name>
</gene>
<feature type="signal peptide" evidence="2">
    <location>
        <begin position="1"/>
        <end position="23"/>
    </location>
</feature>
<sequence>MSRSLRRGALAATAIVFSIASLAACGAGNNAETLKVRPDNAATAVDTIKIQNATVITQPEPGAEGPAAISATVFNNSSTQQTLDAITLPGLKTPVKLSPAQGSGPITVPAQGSVILGGAGNASAVVEGGREVSENTGGVQEVVFRFSETGDVRLQALVVPAESYFTGYGPSSVPKPPTPEGEASATPSGTPSESATGHAGEPGNGESGEPGTPTDSSSASHGAGH</sequence>
<evidence type="ECO:0000313" key="3">
    <source>
        <dbReference type="EMBL" id="MFC4608206.1"/>
    </source>
</evidence>
<accession>A0ABV9G5N8</accession>
<protein>
    <submittedName>
        <fullName evidence="3">DUF461 domain-containing protein</fullName>
    </submittedName>
</protein>
<keyword evidence="2" id="KW-0732">Signal</keyword>
<dbReference type="RefSeq" id="WP_381193500.1">
    <property type="nucleotide sequence ID" value="NZ_JBHSFE010000009.1"/>
</dbReference>
<evidence type="ECO:0000313" key="4">
    <source>
        <dbReference type="Proteomes" id="UP001595993"/>
    </source>
</evidence>
<dbReference type="Proteomes" id="UP001595993">
    <property type="component" value="Unassembled WGS sequence"/>
</dbReference>
<organism evidence="3 4">
    <name type="scientific">Streptomyces maoxianensis</name>
    <dbReference type="NCBI Taxonomy" id="1459942"/>
    <lineage>
        <taxon>Bacteria</taxon>
        <taxon>Bacillati</taxon>
        <taxon>Actinomycetota</taxon>
        <taxon>Actinomycetes</taxon>
        <taxon>Kitasatosporales</taxon>
        <taxon>Streptomycetaceae</taxon>
        <taxon>Streptomyces</taxon>
    </lineage>
</organism>
<keyword evidence="4" id="KW-1185">Reference proteome</keyword>
<comment type="caution">
    <text evidence="3">The sequence shown here is derived from an EMBL/GenBank/DDBJ whole genome shotgun (WGS) entry which is preliminary data.</text>
</comment>
<feature type="region of interest" description="Disordered" evidence="1">
    <location>
        <begin position="167"/>
        <end position="225"/>
    </location>
</feature>
<evidence type="ECO:0000256" key="1">
    <source>
        <dbReference type="SAM" id="MobiDB-lite"/>
    </source>
</evidence>
<dbReference type="EMBL" id="JBHSFE010000009">
    <property type="protein sequence ID" value="MFC4608206.1"/>
    <property type="molecule type" value="Genomic_DNA"/>
</dbReference>
<name>A0ABV9G5N8_9ACTN</name>
<feature type="compositionally biased region" description="Polar residues" evidence="1">
    <location>
        <begin position="185"/>
        <end position="195"/>
    </location>
</feature>
<dbReference type="PROSITE" id="PS51257">
    <property type="entry name" value="PROKAR_LIPOPROTEIN"/>
    <property type="match status" value="1"/>
</dbReference>
<reference evidence="4" key="1">
    <citation type="journal article" date="2019" name="Int. J. Syst. Evol. Microbiol.">
        <title>The Global Catalogue of Microorganisms (GCM) 10K type strain sequencing project: providing services to taxonomists for standard genome sequencing and annotation.</title>
        <authorList>
            <consortium name="The Broad Institute Genomics Platform"/>
            <consortium name="The Broad Institute Genome Sequencing Center for Infectious Disease"/>
            <person name="Wu L."/>
            <person name="Ma J."/>
        </authorList>
    </citation>
    <scope>NUCLEOTIDE SEQUENCE [LARGE SCALE GENOMIC DNA]</scope>
    <source>
        <strain evidence="4">CGMCC 4.7139</strain>
    </source>
</reference>
<proteinExistence type="predicted"/>
<feature type="chain" id="PRO_5045417080" evidence="2">
    <location>
        <begin position="24"/>
        <end position="225"/>
    </location>
</feature>
<evidence type="ECO:0000256" key="2">
    <source>
        <dbReference type="SAM" id="SignalP"/>
    </source>
</evidence>